<dbReference type="AlphaFoldDB" id="A0A369N8U8"/>
<name>A0A369N8U8_EGGLN</name>
<evidence type="ECO:0000313" key="7">
    <source>
        <dbReference type="EMBL" id="RDB86027.1"/>
    </source>
</evidence>
<evidence type="ECO:0000256" key="4">
    <source>
        <dbReference type="SAM" id="MobiDB-lite"/>
    </source>
</evidence>
<dbReference type="InterPro" id="IPR036388">
    <property type="entry name" value="WH-like_DNA-bd_sf"/>
</dbReference>
<evidence type="ECO:0000313" key="8">
    <source>
        <dbReference type="Proteomes" id="UP000253857"/>
    </source>
</evidence>
<keyword evidence="3" id="KW-0804">Transcription</keyword>
<dbReference type="CDD" id="cd06170">
    <property type="entry name" value="LuxR_C_like"/>
    <property type="match status" value="1"/>
</dbReference>
<organism evidence="7 8">
    <name type="scientific">Eggerthella lenta</name>
    <name type="common">Eubacterium lentum</name>
    <dbReference type="NCBI Taxonomy" id="84112"/>
    <lineage>
        <taxon>Bacteria</taxon>
        <taxon>Bacillati</taxon>
        <taxon>Actinomycetota</taxon>
        <taxon>Coriobacteriia</taxon>
        <taxon>Eggerthellales</taxon>
        <taxon>Eggerthellaceae</taxon>
        <taxon>Eggerthella</taxon>
    </lineage>
</organism>
<evidence type="ECO:0000256" key="2">
    <source>
        <dbReference type="ARBA" id="ARBA00023125"/>
    </source>
</evidence>
<feature type="region of interest" description="Disordered" evidence="4">
    <location>
        <begin position="412"/>
        <end position="433"/>
    </location>
</feature>
<gene>
    <name evidence="7" type="ORF">C1871_07350</name>
</gene>
<feature type="transmembrane region" description="Helical" evidence="5">
    <location>
        <begin position="83"/>
        <end position="100"/>
    </location>
</feature>
<dbReference type="PANTHER" id="PTHR44688">
    <property type="entry name" value="DNA-BINDING TRANSCRIPTIONAL ACTIVATOR DEVR_DOSR"/>
    <property type="match status" value="1"/>
</dbReference>
<dbReference type="SUPFAM" id="SSF46894">
    <property type="entry name" value="C-terminal effector domain of the bipartite response regulators"/>
    <property type="match status" value="1"/>
</dbReference>
<feature type="transmembrane region" description="Helical" evidence="5">
    <location>
        <begin position="359"/>
        <end position="380"/>
    </location>
</feature>
<dbReference type="SMART" id="SM00421">
    <property type="entry name" value="HTH_LUXR"/>
    <property type="match status" value="1"/>
</dbReference>
<dbReference type="GO" id="GO:0006355">
    <property type="term" value="P:regulation of DNA-templated transcription"/>
    <property type="evidence" value="ECO:0007669"/>
    <property type="project" value="InterPro"/>
</dbReference>
<keyword evidence="2" id="KW-0238">DNA-binding</keyword>
<feature type="transmembrane region" description="Helical" evidence="5">
    <location>
        <begin position="294"/>
        <end position="315"/>
    </location>
</feature>
<feature type="transmembrane region" description="Helical" evidence="5">
    <location>
        <begin position="140"/>
        <end position="158"/>
    </location>
</feature>
<dbReference type="GO" id="GO:0003677">
    <property type="term" value="F:DNA binding"/>
    <property type="evidence" value="ECO:0007669"/>
    <property type="project" value="UniProtKB-KW"/>
</dbReference>
<feature type="domain" description="HTH luxR-type" evidence="6">
    <location>
        <begin position="440"/>
        <end position="505"/>
    </location>
</feature>
<evidence type="ECO:0000256" key="1">
    <source>
        <dbReference type="ARBA" id="ARBA00023015"/>
    </source>
</evidence>
<reference evidence="7 8" key="1">
    <citation type="journal article" date="2018" name="Elife">
        <title>Discovery and characterization of a prevalent human gut bacterial enzyme sufficient for the inactivation of a family of plant toxins.</title>
        <authorList>
            <person name="Koppel N."/>
            <person name="Bisanz J.E."/>
            <person name="Pandelia M.E."/>
            <person name="Turnbaugh P.J."/>
            <person name="Balskus E.P."/>
        </authorList>
    </citation>
    <scope>NUCLEOTIDE SEQUENCE [LARGE SCALE GENOMIC DNA]</scope>
    <source>
        <strain evidence="7 8">FAA1-1-60AUCSF</strain>
    </source>
</reference>
<feature type="transmembrane region" description="Helical" evidence="5">
    <location>
        <begin position="106"/>
        <end position="128"/>
    </location>
</feature>
<dbReference type="EMBL" id="PPTY01000009">
    <property type="protein sequence ID" value="RDB86027.1"/>
    <property type="molecule type" value="Genomic_DNA"/>
</dbReference>
<protein>
    <submittedName>
        <fullName evidence="7">LuxR family transcriptional regulator</fullName>
    </submittedName>
</protein>
<dbReference type="PANTHER" id="PTHR44688:SF16">
    <property type="entry name" value="DNA-BINDING TRANSCRIPTIONAL ACTIVATOR DEVR_DOSR"/>
    <property type="match status" value="1"/>
</dbReference>
<evidence type="ECO:0000256" key="3">
    <source>
        <dbReference type="ARBA" id="ARBA00023163"/>
    </source>
</evidence>
<dbReference type="Proteomes" id="UP000253857">
    <property type="component" value="Unassembled WGS sequence"/>
</dbReference>
<comment type="caution">
    <text evidence="7">The sequence shown here is derived from an EMBL/GenBank/DDBJ whole genome shotgun (WGS) entry which is preliminary data.</text>
</comment>
<dbReference type="PRINTS" id="PR00038">
    <property type="entry name" value="HTHLUXR"/>
</dbReference>
<keyword evidence="5" id="KW-0472">Membrane</keyword>
<dbReference type="InterPro" id="IPR000792">
    <property type="entry name" value="Tscrpt_reg_LuxR_C"/>
</dbReference>
<feature type="transmembrane region" description="Helical" evidence="5">
    <location>
        <begin position="164"/>
        <end position="181"/>
    </location>
</feature>
<accession>A0A369N8U8</accession>
<feature type="compositionally biased region" description="Low complexity" evidence="4">
    <location>
        <begin position="416"/>
        <end position="433"/>
    </location>
</feature>
<feature type="transmembrane region" description="Helical" evidence="5">
    <location>
        <begin position="51"/>
        <end position="71"/>
    </location>
</feature>
<dbReference type="Pfam" id="PF00196">
    <property type="entry name" value="GerE"/>
    <property type="match status" value="1"/>
</dbReference>
<dbReference type="Gene3D" id="1.10.10.10">
    <property type="entry name" value="Winged helix-like DNA-binding domain superfamily/Winged helix DNA-binding domain"/>
    <property type="match status" value="1"/>
</dbReference>
<keyword evidence="5" id="KW-0812">Transmembrane</keyword>
<keyword evidence="5" id="KW-1133">Transmembrane helix</keyword>
<evidence type="ECO:0000256" key="5">
    <source>
        <dbReference type="SAM" id="Phobius"/>
    </source>
</evidence>
<feature type="transmembrane region" description="Helical" evidence="5">
    <location>
        <begin position="208"/>
        <end position="229"/>
    </location>
</feature>
<keyword evidence="1" id="KW-0805">Transcription regulation</keyword>
<feature type="transmembrane region" description="Helical" evidence="5">
    <location>
        <begin position="241"/>
        <end position="260"/>
    </location>
</feature>
<sequence length="505" mass="54191">MPHASATARTNQMRALMGGAFLPSFLGLAATRVWLQVNLFASYTQSDDGLFTVVNNLAYGLVMVIGAAIALRKPFSKGNRTAVAWLGFAVMTFSTVLILAGKETGAVDILAVASVCAGIGGALDGGMWTAAYVRLGLRQSVLYGFLSLALGSLGGLALSFLPEALSYTVSMFMPAIALLCYQRAMKTDVGPQPAPEPIYDKEPRSTMLFIFGGLAVFGLALGISRGFPAGEPVPMDALQRVVHQMGVVVISLFIIWWFIVKRKRLSFSFLWRIEIMLVAAGMLILSVFPGHFTGLAIATVNIADTLMLGVLWITLQDVARHTTTDVYAVYGFAWASRVLSRDAGRVLIMVLGAMGASSYAVTAVIGIVVFALAASMALLLSDGILKLRPLFTEDVAAPARRSAVSAAREARRAEMEGAGASTPAPAAMPSAQAQPDPQEWFRDAFDLSERETEVALLIAQGRSKSYIAEALCLSENTVRTHAKNVYTKLDVHSKQELIDLLQNRE</sequence>
<dbReference type="InterPro" id="IPR016032">
    <property type="entry name" value="Sig_transdc_resp-reg_C-effctor"/>
</dbReference>
<feature type="transmembrane region" description="Helical" evidence="5">
    <location>
        <begin position="269"/>
        <end position="288"/>
    </location>
</feature>
<dbReference type="PROSITE" id="PS50043">
    <property type="entry name" value="HTH_LUXR_2"/>
    <property type="match status" value="1"/>
</dbReference>
<proteinExistence type="predicted"/>
<evidence type="ECO:0000259" key="6">
    <source>
        <dbReference type="PROSITE" id="PS50043"/>
    </source>
</evidence>